<name>A0ABV0BDJ4_9SPHN</name>
<feature type="compositionally biased region" description="Low complexity" evidence="1">
    <location>
        <begin position="55"/>
        <end position="65"/>
    </location>
</feature>
<evidence type="ECO:0000256" key="2">
    <source>
        <dbReference type="SAM" id="SignalP"/>
    </source>
</evidence>
<dbReference type="RefSeq" id="WP_346248658.1">
    <property type="nucleotide sequence ID" value="NZ_JBDIZK010000015.1"/>
</dbReference>
<reference evidence="3 4" key="1">
    <citation type="submission" date="2024-05" db="EMBL/GenBank/DDBJ databases">
        <title>Sphingomonas sp. HF-S3 16S ribosomal RNA gene Genome sequencing and assembly.</title>
        <authorList>
            <person name="Lee H."/>
        </authorList>
    </citation>
    <scope>NUCLEOTIDE SEQUENCE [LARGE SCALE GENOMIC DNA]</scope>
    <source>
        <strain evidence="3 4">HF-S3</strain>
    </source>
</reference>
<feature type="chain" id="PRO_5045334563" description="UrcA family protein" evidence="2">
    <location>
        <begin position="21"/>
        <end position="93"/>
    </location>
</feature>
<organism evidence="3 4">
    <name type="scientific">Sphingomonas rustica</name>
    <dbReference type="NCBI Taxonomy" id="3103142"/>
    <lineage>
        <taxon>Bacteria</taxon>
        <taxon>Pseudomonadati</taxon>
        <taxon>Pseudomonadota</taxon>
        <taxon>Alphaproteobacteria</taxon>
        <taxon>Sphingomonadales</taxon>
        <taxon>Sphingomonadaceae</taxon>
        <taxon>Sphingomonas</taxon>
    </lineage>
</organism>
<evidence type="ECO:0000313" key="4">
    <source>
        <dbReference type="Proteomes" id="UP001427805"/>
    </source>
</evidence>
<gene>
    <name evidence="3" type="ORF">TPR58_20740</name>
</gene>
<protein>
    <recommendedName>
        <fullName evidence="5">UrcA family protein</fullName>
    </recommendedName>
</protein>
<dbReference type="Proteomes" id="UP001427805">
    <property type="component" value="Unassembled WGS sequence"/>
</dbReference>
<comment type="caution">
    <text evidence="3">The sequence shown here is derived from an EMBL/GenBank/DDBJ whole genome shotgun (WGS) entry which is preliminary data.</text>
</comment>
<keyword evidence="4" id="KW-1185">Reference proteome</keyword>
<evidence type="ECO:0008006" key="5">
    <source>
        <dbReference type="Google" id="ProtNLM"/>
    </source>
</evidence>
<proteinExistence type="predicted"/>
<feature type="region of interest" description="Disordered" evidence="1">
    <location>
        <begin position="44"/>
        <end position="65"/>
    </location>
</feature>
<keyword evidence="2" id="KW-0732">Signal</keyword>
<dbReference type="EMBL" id="JBDIZK010000015">
    <property type="protein sequence ID" value="MEN3749613.1"/>
    <property type="molecule type" value="Genomic_DNA"/>
</dbReference>
<feature type="signal peptide" evidence="2">
    <location>
        <begin position="1"/>
        <end position="20"/>
    </location>
</feature>
<accession>A0ABV0BDJ4</accession>
<evidence type="ECO:0000256" key="1">
    <source>
        <dbReference type="SAM" id="MobiDB-lite"/>
    </source>
</evidence>
<evidence type="ECO:0000313" key="3">
    <source>
        <dbReference type="EMBL" id="MEN3749613.1"/>
    </source>
</evidence>
<sequence>MPTLFLVAALLVSAPVAGSAQDLPTTQVEDHGRVVLQDFTTRRLVNRDGRRQPRRPTAAQRSACAAKARFRAQHGAGDARARRLYALCRGVGL</sequence>